<dbReference type="EMBL" id="SADE01000004">
    <property type="protein sequence ID" value="RVU33971.1"/>
    <property type="molecule type" value="Genomic_DNA"/>
</dbReference>
<evidence type="ECO:0000313" key="3">
    <source>
        <dbReference type="EMBL" id="RVU33971.1"/>
    </source>
</evidence>
<accession>A0A3S2VMH6</accession>
<organism evidence="3 4">
    <name type="scientific">Hwanghaeella grinnelliae</name>
    <dbReference type="NCBI Taxonomy" id="2500179"/>
    <lineage>
        <taxon>Bacteria</taxon>
        <taxon>Pseudomonadati</taxon>
        <taxon>Pseudomonadota</taxon>
        <taxon>Alphaproteobacteria</taxon>
        <taxon>Rhodospirillales</taxon>
        <taxon>Rhodospirillaceae</taxon>
        <taxon>Hwanghaeella</taxon>
    </lineage>
</organism>
<keyword evidence="1" id="KW-0175">Coiled coil</keyword>
<evidence type="ECO:0000256" key="2">
    <source>
        <dbReference type="SAM" id="MobiDB-lite"/>
    </source>
</evidence>
<feature type="region of interest" description="Disordered" evidence="2">
    <location>
        <begin position="54"/>
        <end position="78"/>
    </location>
</feature>
<dbReference type="Proteomes" id="UP000287447">
    <property type="component" value="Unassembled WGS sequence"/>
</dbReference>
<evidence type="ECO:0000313" key="4">
    <source>
        <dbReference type="Proteomes" id="UP000287447"/>
    </source>
</evidence>
<name>A0A3S2VMH6_9PROT</name>
<keyword evidence="4" id="KW-1185">Reference proteome</keyword>
<protein>
    <submittedName>
        <fullName evidence="3">Uncharacterized protein</fullName>
    </submittedName>
</protein>
<proteinExistence type="predicted"/>
<dbReference type="AlphaFoldDB" id="A0A3S2VMH6"/>
<sequence length="78" mass="8757">MSKDVAVGNRLAELREEYARGETMLSQLESEAAGLRERLLRISGAIQVLEEILEDPEGQEISEQPEIPESQDTRKDDS</sequence>
<comment type="caution">
    <text evidence="3">The sequence shown here is derived from an EMBL/GenBank/DDBJ whole genome shotgun (WGS) entry which is preliminary data.</text>
</comment>
<gene>
    <name evidence="3" type="ORF">EOI86_22870</name>
</gene>
<feature type="coiled-coil region" evidence="1">
    <location>
        <begin position="11"/>
        <end position="38"/>
    </location>
</feature>
<reference evidence="4" key="1">
    <citation type="submission" date="2019-01" db="EMBL/GenBank/DDBJ databases">
        <title>Gri0909 isolated from a small marine red alga.</title>
        <authorList>
            <person name="Kim J."/>
            <person name="Jeong S.E."/>
            <person name="Jeon C.O."/>
        </authorList>
    </citation>
    <scope>NUCLEOTIDE SEQUENCE [LARGE SCALE GENOMIC DNA]</scope>
    <source>
        <strain evidence="4">Gri0909</strain>
    </source>
</reference>
<evidence type="ECO:0000256" key="1">
    <source>
        <dbReference type="SAM" id="Coils"/>
    </source>
</evidence>
<dbReference type="OrthoDB" id="5198170at2"/>
<dbReference type="RefSeq" id="WP_127768001.1">
    <property type="nucleotide sequence ID" value="NZ_SADE01000004.1"/>
</dbReference>